<comment type="caution">
    <text evidence="2">The sequence shown here is derived from an EMBL/GenBank/DDBJ whole genome shotgun (WGS) entry which is preliminary data.</text>
</comment>
<protein>
    <recommendedName>
        <fullName evidence="4">RNA polymerase sigma-70 region 4 domain-containing protein</fullName>
    </recommendedName>
</protein>
<dbReference type="EMBL" id="JAAGOA010000026">
    <property type="protein sequence ID" value="NEE03845.1"/>
    <property type="molecule type" value="Genomic_DNA"/>
</dbReference>
<evidence type="ECO:0000313" key="3">
    <source>
        <dbReference type="Proteomes" id="UP000475214"/>
    </source>
</evidence>
<evidence type="ECO:0000256" key="1">
    <source>
        <dbReference type="SAM" id="Coils"/>
    </source>
</evidence>
<name>A0A6L9SEK6_9ACTN</name>
<keyword evidence="1" id="KW-0175">Coiled coil</keyword>
<dbReference type="AlphaFoldDB" id="A0A6L9SEK6"/>
<dbReference type="Proteomes" id="UP000475214">
    <property type="component" value="Unassembled WGS sequence"/>
</dbReference>
<keyword evidence="3" id="KW-1185">Reference proteome</keyword>
<dbReference type="RefSeq" id="WP_163743860.1">
    <property type="nucleotide sequence ID" value="NZ_JAAGOA010000026.1"/>
</dbReference>
<reference evidence="2 3" key="1">
    <citation type="submission" date="2020-02" db="EMBL/GenBank/DDBJ databases">
        <authorList>
            <person name="Li X.-J."/>
            <person name="Han X.-M."/>
        </authorList>
    </citation>
    <scope>NUCLEOTIDE SEQUENCE [LARGE SCALE GENOMIC DNA]</scope>
    <source>
        <strain evidence="2 3">CCTCC AB 2017055</strain>
    </source>
</reference>
<proteinExistence type="predicted"/>
<sequence>MENPESDLERLKALEDPLERAIEIAKMLNDVVGLEEELLRLRREAVLQLRERGNSYGEIGQALGLHRNRVQQIAEGRSR</sequence>
<organism evidence="2 3">
    <name type="scientific">Phytoactinopolyspora halotolerans</name>
    <dbReference type="NCBI Taxonomy" id="1981512"/>
    <lineage>
        <taxon>Bacteria</taxon>
        <taxon>Bacillati</taxon>
        <taxon>Actinomycetota</taxon>
        <taxon>Actinomycetes</taxon>
        <taxon>Jiangellales</taxon>
        <taxon>Jiangellaceae</taxon>
        <taxon>Phytoactinopolyspora</taxon>
    </lineage>
</organism>
<evidence type="ECO:0000313" key="2">
    <source>
        <dbReference type="EMBL" id="NEE03845.1"/>
    </source>
</evidence>
<gene>
    <name evidence="2" type="ORF">G1H10_27115</name>
</gene>
<evidence type="ECO:0008006" key="4">
    <source>
        <dbReference type="Google" id="ProtNLM"/>
    </source>
</evidence>
<feature type="coiled-coil region" evidence="1">
    <location>
        <begin position="24"/>
        <end position="51"/>
    </location>
</feature>
<accession>A0A6L9SEK6</accession>
<dbReference type="SUPFAM" id="SSF88659">
    <property type="entry name" value="Sigma3 and sigma4 domains of RNA polymerase sigma factors"/>
    <property type="match status" value="1"/>
</dbReference>
<dbReference type="InterPro" id="IPR013324">
    <property type="entry name" value="RNA_pol_sigma_r3/r4-like"/>
</dbReference>